<dbReference type="Proteomes" id="UP001138768">
    <property type="component" value="Unassembled WGS sequence"/>
</dbReference>
<dbReference type="Gene3D" id="3.40.50.720">
    <property type="entry name" value="NAD(P)-binding Rossmann-like Domain"/>
    <property type="match status" value="1"/>
</dbReference>
<comment type="caution">
    <text evidence="7">The sequence shown here is derived from an EMBL/GenBank/DDBJ whole genome shotgun (WGS) entry which is preliminary data.</text>
</comment>
<dbReference type="GO" id="GO:0051287">
    <property type="term" value="F:NAD binding"/>
    <property type="evidence" value="ECO:0007669"/>
    <property type="project" value="InterPro"/>
</dbReference>
<dbReference type="Gene3D" id="1.10.1040.10">
    <property type="entry name" value="N-(1-d-carboxylethyl)-l-norvaline Dehydrogenase, domain 2"/>
    <property type="match status" value="1"/>
</dbReference>
<keyword evidence="3" id="KW-0520">NAD</keyword>
<dbReference type="PROSITE" id="PS00895">
    <property type="entry name" value="3_HYDROXYISOBUT_DH"/>
    <property type="match status" value="1"/>
</dbReference>
<dbReference type="InterPro" id="IPR006398">
    <property type="entry name" value="Tartro_sem_red"/>
</dbReference>
<accession>A0A9X1B3I2</accession>
<evidence type="ECO:0000313" key="7">
    <source>
        <dbReference type="EMBL" id="MBK1617671.1"/>
    </source>
</evidence>
<feature type="active site" evidence="4">
    <location>
        <position position="172"/>
    </location>
</feature>
<dbReference type="InterPro" id="IPR013328">
    <property type="entry name" value="6PGD_dom2"/>
</dbReference>
<dbReference type="InterPro" id="IPR008927">
    <property type="entry name" value="6-PGluconate_DH-like_C_sf"/>
</dbReference>
<dbReference type="PIRSF" id="PIRSF000103">
    <property type="entry name" value="HIBADH"/>
    <property type="match status" value="1"/>
</dbReference>
<dbReference type="NCBIfam" id="TIGR01505">
    <property type="entry name" value="tartro_sem_red"/>
    <property type="match status" value="1"/>
</dbReference>
<dbReference type="EMBL" id="NRRY01000004">
    <property type="protein sequence ID" value="MBK1617671.1"/>
    <property type="molecule type" value="Genomic_DNA"/>
</dbReference>
<evidence type="ECO:0000256" key="2">
    <source>
        <dbReference type="ARBA" id="ARBA00023002"/>
    </source>
</evidence>
<organism evidence="7 8">
    <name type="scientific">Lamprobacter modestohalophilus</name>
    <dbReference type="NCBI Taxonomy" id="1064514"/>
    <lineage>
        <taxon>Bacteria</taxon>
        <taxon>Pseudomonadati</taxon>
        <taxon>Pseudomonadota</taxon>
        <taxon>Gammaproteobacteria</taxon>
        <taxon>Chromatiales</taxon>
        <taxon>Chromatiaceae</taxon>
        <taxon>Lamprobacter</taxon>
    </lineage>
</organism>
<sequence>MTETIGFIGLGIMGRPMALNLINAGYRLAVHARREASMQPLLEAGAEPCSSPAEVARRSAILFTMVSDTPDVEQVILGEQGVIEGVQAGAVVVDMSTISPSATRAMAERLRTVGAEMLDAPVSGGDIGAAAGRLSIMVGGPEVAFERVRPLFEVMGQNIVHVGDHGAGQVCKACNQVLVAQTIAGVGEAMLLAKASGVDPAKVREALLGGFANSRVLEVHGRRMLEDDYAPGFKAALHQKDMRIVLEAAHELNLALPGAAQAAQWLNALVGQGLGDLDSAAIYKIQAQFSLETAVDRSTTDTNP</sequence>
<dbReference type="SUPFAM" id="SSF48179">
    <property type="entry name" value="6-phosphogluconate dehydrogenase C-terminal domain-like"/>
    <property type="match status" value="1"/>
</dbReference>
<keyword evidence="2" id="KW-0560">Oxidoreductase</keyword>
<evidence type="ECO:0000256" key="3">
    <source>
        <dbReference type="ARBA" id="ARBA00023027"/>
    </source>
</evidence>
<dbReference type="AlphaFoldDB" id="A0A9X1B3I2"/>
<keyword evidence="8" id="KW-1185">Reference proteome</keyword>
<gene>
    <name evidence="7" type="ORF">CKO42_04230</name>
</gene>
<dbReference type="InterPro" id="IPR029154">
    <property type="entry name" value="HIBADH-like_NADP-bd"/>
</dbReference>
<dbReference type="GO" id="GO:0046487">
    <property type="term" value="P:glyoxylate metabolic process"/>
    <property type="evidence" value="ECO:0007669"/>
    <property type="project" value="InterPro"/>
</dbReference>
<dbReference type="InterPro" id="IPR036291">
    <property type="entry name" value="NAD(P)-bd_dom_sf"/>
</dbReference>
<proteinExistence type="inferred from homology"/>
<reference evidence="7 8" key="1">
    <citation type="journal article" date="2020" name="Microorganisms">
        <title>Osmotic Adaptation and Compatible Solute Biosynthesis of Phototrophic Bacteria as Revealed from Genome Analyses.</title>
        <authorList>
            <person name="Imhoff J.F."/>
            <person name="Rahn T."/>
            <person name="Kunzel S."/>
            <person name="Keller A."/>
            <person name="Neulinger S.C."/>
        </authorList>
    </citation>
    <scope>NUCLEOTIDE SEQUENCE [LARGE SCALE GENOMIC DNA]</scope>
    <source>
        <strain evidence="7 8">DSM 25653</strain>
    </source>
</reference>
<evidence type="ECO:0000313" key="8">
    <source>
        <dbReference type="Proteomes" id="UP001138768"/>
    </source>
</evidence>
<feature type="domain" description="6-phosphogluconate dehydrogenase NADP-binding" evidence="5">
    <location>
        <begin position="4"/>
        <end position="163"/>
    </location>
</feature>
<dbReference type="PANTHER" id="PTHR43060">
    <property type="entry name" value="3-HYDROXYISOBUTYRATE DEHYDROGENASE-LIKE 1, MITOCHONDRIAL-RELATED"/>
    <property type="match status" value="1"/>
</dbReference>
<dbReference type="Pfam" id="PF14833">
    <property type="entry name" value="NAD_binding_11"/>
    <property type="match status" value="1"/>
</dbReference>
<evidence type="ECO:0000256" key="4">
    <source>
        <dbReference type="PIRSR" id="PIRSR000103-1"/>
    </source>
</evidence>
<protein>
    <submittedName>
        <fullName evidence="7">2-hydroxy-3-oxopropionate reductase</fullName>
    </submittedName>
</protein>
<dbReference type="GO" id="GO:0008679">
    <property type="term" value="F:2-hydroxy-3-oxopropionate reductase activity"/>
    <property type="evidence" value="ECO:0007669"/>
    <property type="project" value="InterPro"/>
</dbReference>
<evidence type="ECO:0000259" key="5">
    <source>
        <dbReference type="Pfam" id="PF03446"/>
    </source>
</evidence>
<evidence type="ECO:0000256" key="1">
    <source>
        <dbReference type="ARBA" id="ARBA00009080"/>
    </source>
</evidence>
<name>A0A9X1B3I2_9GAMM</name>
<dbReference type="Pfam" id="PF03446">
    <property type="entry name" value="NAD_binding_2"/>
    <property type="match status" value="1"/>
</dbReference>
<comment type="similarity">
    <text evidence="1">Belongs to the HIBADH-related family.</text>
</comment>
<dbReference type="InterPro" id="IPR015815">
    <property type="entry name" value="HIBADH-related"/>
</dbReference>
<feature type="domain" description="3-hydroxyisobutyrate dehydrogenase-like NAD-binding" evidence="6">
    <location>
        <begin position="166"/>
        <end position="284"/>
    </location>
</feature>
<dbReference type="SUPFAM" id="SSF51735">
    <property type="entry name" value="NAD(P)-binding Rossmann-fold domains"/>
    <property type="match status" value="1"/>
</dbReference>
<dbReference type="RefSeq" id="WP_200239728.1">
    <property type="nucleotide sequence ID" value="NZ_NRRY01000004.1"/>
</dbReference>
<dbReference type="GO" id="GO:0050661">
    <property type="term" value="F:NADP binding"/>
    <property type="evidence" value="ECO:0007669"/>
    <property type="project" value="InterPro"/>
</dbReference>
<dbReference type="InterPro" id="IPR002204">
    <property type="entry name" value="3-OH-isobutyrate_DH-rel_CS"/>
</dbReference>
<dbReference type="InterPro" id="IPR006115">
    <property type="entry name" value="6PGDH_NADP-bd"/>
</dbReference>
<dbReference type="GO" id="GO:0016054">
    <property type="term" value="P:organic acid catabolic process"/>
    <property type="evidence" value="ECO:0007669"/>
    <property type="project" value="UniProtKB-ARBA"/>
</dbReference>
<dbReference type="PANTHER" id="PTHR43060:SF15">
    <property type="entry name" value="3-HYDROXYISOBUTYRATE DEHYDROGENASE-LIKE 1, MITOCHONDRIAL-RELATED"/>
    <property type="match status" value="1"/>
</dbReference>
<evidence type="ECO:0000259" key="6">
    <source>
        <dbReference type="Pfam" id="PF14833"/>
    </source>
</evidence>